<evidence type="ECO:0000313" key="2">
    <source>
        <dbReference type="Proteomes" id="UP001267426"/>
    </source>
</evidence>
<comment type="caution">
    <text evidence="1">The sequence shown here is derived from an EMBL/GenBank/DDBJ whole genome shotgun (WGS) entry which is preliminary data.</text>
</comment>
<gene>
    <name evidence="1" type="ORF">RM540_06940</name>
</gene>
<organism evidence="1 2">
    <name type="scientific">Rubrivirga litoralis</name>
    <dbReference type="NCBI Taxonomy" id="3075598"/>
    <lineage>
        <taxon>Bacteria</taxon>
        <taxon>Pseudomonadati</taxon>
        <taxon>Rhodothermota</taxon>
        <taxon>Rhodothermia</taxon>
        <taxon>Rhodothermales</taxon>
        <taxon>Rubricoccaceae</taxon>
        <taxon>Rubrivirga</taxon>
    </lineage>
</organism>
<proteinExistence type="predicted"/>
<sequence length="115" mass="12905">MSTCPDHLPSTPDGRYFVHGGRLWRCTNPDLAAGDKDRLVKELMSARRAVGQAKRSADEDAERAARARVHEAKVALGERGPTWWDGPDHNRKKPENTPYADWWAALDDDARRAGQ</sequence>
<keyword evidence="2" id="KW-1185">Reference proteome</keyword>
<dbReference type="EMBL" id="JAVRHT010000013">
    <property type="protein sequence ID" value="MDT0631485.1"/>
    <property type="molecule type" value="Genomic_DNA"/>
</dbReference>
<dbReference type="Proteomes" id="UP001267426">
    <property type="component" value="Unassembled WGS sequence"/>
</dbReference>
<reference evidence="1 2" key="1">
    <citation type="submission" date="2023-09" db="EMBL/GenBank/DDBJ databases">
        <authorList>
            <person name="Rey-Velasco X."/>
        </authorList>
    </citation>
    <scope>NUCLEOTIDE SEQUENCE [LARGE SCALE GENOMIC DNA]</scope>
    <source>
        <strain evidence="1 2">F394</strain>
    </source>
</reference>
<evidence type="ECO:0000313" key="1">
    <source>
        <dbReference type="EMBL" id="MDT0631485.1"/>
    </source>
</evidence>
<name>A0ABU3BQC4_9BACT</name>
<protein>
    <submittedName>
        <fullName evidence="1">Uncharacterized protein</fullName>
    </submittedName>
</protein>
<accession>A0ABU3BQC4</accession>